<feature type="non-terminal residue" evidence="2">
    <location>
        <position position="89"/>
    </location>
</feature>
<feature type="transmembrane region" description="Helical" evidence="1">
    <location>
        <begin position="32"/>
        <end position="56"/>
    </location>
</feature>
<evidence type="ECO:0000313" key="2">
    <source>
        <dbReference type="EMBL" id="PMD52744.1"/>
    </source>
</evidence>
<sequence length="89" mass="9669">MLILFPQPSSLFNPDLLLVYPNDTALEASVRLLPFIMLIIFAVIESGAILSTYGYYMQRYTLGGLVCLTGGALMDCSGCSDWSGELAEP</sequence>
<gene>
    <name evidence="2" type="ORF">K444DRAFT_704040</name>
</gene>
<dbReference type="OrthoDB" id="10021397at2759"/>
<keyword evidence="1" id="KW-0472">Membrane</keyword>
<dbReference type="Proteomes" id="UP000235371">
    <property type="component" value="Unassembled WGS sequence"/>
</dbReference>
<dbReference type="GeneID" id="36596154"/>
<evidence type="ECO:0000256" key="1">
    <source>
        <dbReference type="SAM" id="Phobius"/>
    </source>
</evidence>
<reference evidence="2 3" key="1">
    <citation type="submission" date="2016-04" db="EMBL/GenBank/DDBJ databases">
        <title>A degradative enzymes factory behind the ericoid mycorrhizal symbiosis.</title>
        <authorList>
            <consortium name="DOE Joint Genome Institute"/>
            <person name="Martino E."/>
            <person name="Morin E."/>
            <person name="Grelet G."/>
            <person name="Kuo A."/>
            <person name="Kohler A."/>
            <person name="Daghino S."/>
            <person name="Barry K."/>
            <person name="Choi C."/>
            <person name="Cichocki N."/>
            <person name="Clum A."/>
            <person name="Copeland A."/>
            <person name="Hainaut M."/>
            <person name="Haridas S."/>
            <person name="Labutti K."/>
            <person name="Lindquist E."/>
            <person name="Lipzen A."/>
            <person name="Khouja H.-R."/>
            <person name="Murat C."/>
            <person name="Ohm R."/>
            <person name="Olson A."/>
            <person name="Spatafora J."/>
            <person name="Veneault-Fourrey C."/>
            <person name="Henrissat B."/>
            <person name="Grigoriev I."/>
            <person name="Martin F."/>
            <person name="Perotto S."/>
        </authorList>
    </citation>
    <scope>NUCLEOTIDE SEQUENCE [LARGE SCALE GENOMIC DNA]</scope>
    <source>
        <strain evidence="2 3">E</strain>
    </source>
</reference>
<protein>
    <submittedName>
        <fullName evidence="2">Uncharacterized protein</fullName>
    </submittedName>
</protein>
<dbReference type="InParanoid" id="A0A2J6SPQ7"/>
<keyword evidence="3" id="KW-1185">Reference proteome</keyword>
<organism evidence="2 3">
    <name type="scientific">Hyaloscypha bicolor E</name>
    <dbReference type="NCBI Taxonomy" id="1095630"/>
    <lineage>
        <taxon>Eukaryota</taxon>
        <taxon>Fungi</taxon>
        <taxon>Dikarya</taxon>
        <taxon>Ascomycota</taxon>
        <taxon>Pezizomycotina</taxon>
        <taxon>Leotiomycetes</taxon>
        <taxon>Helotiales</taxon>
        <taxon>Hyaloscyphaceae</taxon>
        <taxon>Hyaloscypha</taxon>
        <taxon>Hyaloscypha bicolor</taxon>
    </lineage>
</organism>
<evidence type="ECO:0000313" key="3">
    <source>
        <dbReference type="Proteomes" id="UP000235371"/>
    </source>
</evidence>
<dbReference type="AlphaFoldDB" id="A0A2J6SPQ7"/>
<proteinExistence type="predicted"/>
<dbReference type="EMBL" id="KZ613895">
    <property type="protein sequence ID" value="PMD52744.1"/>
    <property type="molecule type" value="Genomic_DNA"/>
</dbReference>
<name>A0A2J6SPQ7_9HELO</name>
<dbReference type="RefSeq" id="XP_024729648.1">
    <property type="nucleotide sequence ID" value="XM_024888078.1"/>
</dbReference>
<keyword evidence="1" id="KW-0812">Transmembrane</keyword>
<accession>A0A2J6SPQ7</accession>
<keyword evidence="1" id="KW-1133">Transmembrane helix</keyword>